<geneLocation type="mitochondrion" evidence="1"/>
<dbReference type="EMBL" id="LKAM01000024">
    <property type="protein sequence ID" value="KUM45187.1"/>
    <property type="molecule type" value="Genomic_DNA"/>
</dbReference>
<sequence length="72" mass="8257">MLSLFKRSRAMMAWMPTTFAFTFPSVTVTLKLKQKQVSMASAQKHRKVTMAGVLLLPSLYMKVVDFTPCEWL</sequence>
<proteinExistence type="predicted"/>
<dbReference type="AlphaFoldDB" id="A0A124GMB8"/>
<comment type="caution">
    <text evidence="1">The sequence shown here is derived from an EMBL/GenBank/DDBJ whole genome shotgun (WGS) entry which is preliminary data.</text>
</comment>
<evidence type="ECO:0000313" key="1">
    <source>
        <dbReference type="EMBL" id="KUM45187.1"/>
    </source>
</evidence>
<gene>
    <name evidence="1" type="ORF">ABT39_MTgene3574</name>
</gene>
<organism evidence="1">
    <name type="scientific">Picea glauca</name>
    <name type="common">White spruce</name>
    <name type="synonym">Pinus glauca</name>
    <dbReference type="NCBI Taxonomy" id="3330"/>
    <lineage>
        <taxon>Eukaryota</taxon>
        <taxon>Viridiplantae</taxon>
        <taxon>Streptophyta</taxon>
        <taxon>Embryophyta</taxon>
        <taxon>Tracheophyta</taxon>
        <taxon>Spermatophyta</taxon>
        <taxon>Pinopsida</taxon>
        <taxon>Pinidae</taxon>
        <taxon>Conifers I</taxon>
        <taxon>Pinales</taxon>
        <taxon>Pinaceae</taxon>
        <taxon>Picea</taxon>
    </lineage>
</organism>
<accession>A0A124GMB8</accession>
<reference evidence="1" key="1">
    <citation type="journal article" date="2015" name="Genome Biol. Evol.">
        <title>Organellar Genomes of White Spruce (Picea glauca): Assembly and Annotation.</title>
        <authorList>
            <person name="Jackman S.D."/>
            <person name="Warren R.L."/>
            <person name="Gibb E.A."/>
            <person name="Vandervalk B.P."/>
            <person name="Mohamadi H."/>
            <person name="Chu J."/>
            <person name="Raymond A."/>
            <person name="Pleasance S."/>
            <person name="Coope R."/>
            <person name="Wildung M.R."/>
            <person name="Ritland C.E."/>
            <person name="Bousquet J."/>
            <person name="Jones S.J."/>
            <person name="Bohlmann J."/>
            <person name="Birol I."/>
        </authorList>
    </citation>
    <scope>NUCLEOTIDE SEQUENCE [LARGE SCALE GENOMIC DNA]</scope>
    <source>
        <tissue evidence="1">Flushing bud</tissue>
    </source>
</reference>
<keyword evidence="1" id="KW-0496">Mitochondrion</keyword>
<protein>
    <submittedName>
        <fullName evidence="1">Uncharacterized protein</fullName>
    </submittedName>
</protein>
<name>A0A124GMB8_PICGL</name>